<dbReference type="PANTHER" id="PTHR11079:SF156">
    <property type="entry name" value="INACTIVE TRNA-SPECIFIC ADENOSINE DEAMINASE-LIKE PROTEIN 3-RELATED"/>
    <property type="match status" value="1"/>
</dbReference>
<dbReference type="InterPro" id="IPR016193">
    <property type="entry name" value="Cytidine_deaminase-like"/>
</dbReference>
<reference evidence="4" key="1">
    <citation type="journal article" date="2023" name="Mol. Biol. Evol.">
        <title>Third-Generation Sequencing Reveals the Adaptive Role of the Epigenome in Three Deep-Sea Polychaetes.</title>
        <authorList>
            <person name="Perez M."/>
            <person name="Aroh O."/>
            <person name="Sun Y."/>
            <person name="Lan Y."/>
            <person name="Juniper S.K."/>
            <person name="Young C.R."/>
            <person name="Angers B."/>
            <person name="Qian P.Y."/>
        </authorList>
    </citation>
    <scope>NUCLEOTIDE SEQUENCE</scope>
    <source>
        <strain evidence="4">R07B-5</strain>
    </source>
</reference>
<evidence type="ECO:0000256" key="1">
    <source>
        <dbReference type="ARBA" id="ARBA00022694"/>
    </source>
</evidence>
<evidence type="ECO:0000313" key="4">
    <source>
        <dbReference type="EMBL" id="KAK2190398.1"/>
    </source>
</evidence>
<name>A0AAD9P8Y6_RIDPI</name>
<dbReference type="PANTHER" id="PTHR11079">
    <property type="entry name" value="CYTOSINE DEAMINASE FAMILY MEMBER"/>
    <property type="match status" value="1"/>
</dbReference>
<evidence type="ECO:0000259" key="3">
    <source>
        <dbReference type="PROSITE" id="PS51747"/>
    </source>
</evidence>
<dbReference type="EMBL" id="JAODUO010000081">
    <property type="protein sequence ID" value="KAK2190398.1"/>
    <property type="molecule type" value="Genomic_DNA"/>
</dbReference>
<keyword evidence="1" id="KW-0819">tRNA processing</keyword>
<dbReference type="GO" id="GO:0008033">
    <property type="term" value="P:tRNA processing"/>
    <property type="evidence" value="ECO:0007669"/>
    <property type="project" value="UniProtKB-KW"/>
</dbReference>
<dbReference type="SUPFAM" id="SSF53927">
    <property type="entry name" value="Cytidine deaminase-like"/>
    <property type="match status" value="1"/>
</dbReference>
<protein>
    <recommendedName>
        <fullName evidence="3">CMP/dCMP-type deaminase domain-containing protein</fullName>
    </recommendedName>
</protein>
<evidence type="ECO:0000313" key="5">
    <source>
        <dbReference type="Proteomes" id="UP001209878"/>
    </source>
</evidence>
<sequence>MVLICPLSEVTSSVTPTLTELFNKRGVSAPPGLGEPGVQSVARDPPVTRQQYNVAAQHWPTFFHEDKQITKLLEGEVFSQLDTEHIVHFMQKAQDTAMAARNRKEVAVGAVIVDPASSEVVAVSHDRQSCHPLQHAVMTCIDQVAHSQGAGAWQCQGRCAMALVHSRIRRVFYVTPTQGGALGTHCKLHVQEGLNHHYEVFQMTTSDSSNTLCGACSNHSWTHDTGRNKIT</sequence>
<comment type="caution">
    <text evidence="4">The sequence shown here is derived from an EMBL/GenBank/DDBJ whole genome shotgun (WGS) entry which is preliminary data.</text>
</comment>
<dbReference type="GO" id="GO:0052717">
    <property type="term" value="F:tRNA-specific adenosine-34 deaminase activity"/>
    <property type="evidence" value="ECO:0007669"/>
    <property type="project" value="TreeGrafter"/>
</dbReference>
<dbReference type="PROSITE" id="PS51747">
    <property type="entry name" value="CYT_DCMP_DEAMINASES_2"/>
    <property type="match status" value="1"/>
</dbReference>
<gene>
    <name evidence="4" type="ORF">NP493_82g04046</name>
</gene>
<comment type="similarity">
    <text evidence="2">Belongs to the cytidine and deoxycytidylate deaminase family. ADAT3 subfamily.</text>
</comment>
<dbReference type="Pfam" id="PF00383">
    <property type="entry name" value="dCMP_cyt_deam_1"/>
    <property type="match status" value="1"/>
</dbReference>
<dbReference type="Gene3D" id="3.40.140.10">
    <property type="entry name" value="Cytidine Deaminase, domain 2"/>
    <property type="match status" value="1"/>
</dbReference>
<dbReference type="AlphaFoldDB" id="A0AAD9P8Y6"/>
<organism evidence="4 5">
    <name type="scientific">Ridgeia piscesae</name>
    <name type="common">Tubeworm</name>
    <dbReference type="NCBI Taxonomy" id="27915"/>
    <lineage>
        <taxon>Eukaryota</taxon>
        <taxon>Metazoa</taxon>
        <taxon>Spiralia</taxon>
        <taxon>Lophotrochozoa</taxon>
        <taxon>Annelida</taxon>
        <taxon>Polychaeta</taxon>
        <taxon>Sedentaria</taxon>
        <taxon>Canalipalpata</taxon>
        <taxon>Sabellida</taxon>
        <taxon>Siboglinidae</taxon>
        <taxon>Ridgeia</taxon>
    </lineage>
</organism>
<evidence type="ECO:0000256" key="2">
    <source>
        <dbReference type="ARBA" id="ARBA00038160"/>
    </source>
</evidence>
<accession>A0AAD9P8Y6</accession>
<dbReference type="GO" id="GO:0005737">
    <property type="term" value="C:cytoplasm"/>
    <property type="evidence" value="ECO:0007669"/>
    <property type="project" value="TreeGrafter"/>
</dbReference>
<dbReference type="Proteomes" id="UP001209878">
    <property type="component" value="Unassembled WGS sequence"/>
</dbReference>
<feature type="domain" description="CMP/dCMP-type deaminase" evidence="3">
    <location>
        <begin position="84"/>
        <end position="201"/>
    </location>
</feature>
<dbReference type="CDD" id="cd01285">
    <property type="entry name" value="nucleoside_deaminase"/>
    <property type="match status" value="1"/>
</dbReference>
<keyword evidence="5" id="KW-1185">Reference proteome</keyword>
<dbReference type="GO" id="GO:0005634">
    <property type="term" value="C:nucleus"/>
    <property type="evidence" value="ECO:0007669"/>
    <property type="project" value="TreeGrafter"/>
</dbReference>
<dbReference type="InterPro" id="IPR002125">
    <property type="entry name" value="CMP_dCMP_dom"/>
</dbReference>
<proteinExistence type="inferred from homology"/>